<evidence type="ECO:0000259" key="1">
    <source>
        <dbReference type="Pfam" id="PF08937"/>
    </source>
</evidence>
<evidence type="ECO:0000313" key="2">
    <source>
        <dbReference type="EMBL" id="BDI29087.1"/>
    </source>
</evidence>
<dbReference type="OrthoDB" id="9811746at2"/>
<dbReference type="InterPro" id="IPR036490">
    <property type="entry name" value="ThsB_TIR-like_sf"/>
</dbReference>
<dbReference type="Gene3D" id="3.40.50.9200">
    <property type="entry name" value="Hypothetical protein MTH538"/>
    <property type="match status" value="1"/>
</dbReference>
<dbReference type="Proteomes" id="UP000287394">
    <property type="component" value="Chromosome"/>
</dbReference>
<dbReference type="SUPFAM" id="SSF52206">
    <property type="entry name" value="Hypothetical protein MTH538"/>
    <property type="match status" value="1"/>
</dbReference>
<gene>
    <name evidence="2" type="ORF">CCAX7_11380</name>
</gene>
<dbReference type="InterPro" id="IPR015032">
    <property type="entry name" value="ThsB__TIR-like_domain"/>
</dbReference>
<proteinExistence type="predicted"/>
<dbReference type="KEGG" id="ccot:CCAX7_11380"/>
<evidence type="ECO:0000313" key="3">
    <source>
        <dbReference type="Proteomes" id="UP000287394"/>
    </source>
</evidence>
<reference evidence="2 3" key="1">
    <citation type="journal article" date="2019" name="Int. J. Syst. Evol. Microbiol.">
        <title>Capsulimonas corticalis gen. nov., sp. nov., an aerobic capsulated bacterium, of a novel bacterial order, Capsulimonadales ord. nov., of the class Armatimonadia of the phylum Armatimonadetes.</title>
        <authorList>
            <person name="Li J."/>
            <person name="Kudo C."/>
            <person name="Tonouchi A."/>
        </authorList>
    </citation>
    <scope>NUCLEOTIDE SEQUENCE [LARGE SCALE GENOMIC DNA]</scope>
    <source>
        <strain evidence="2 3">AX-7</strain>
    </source>
</reference>
<accession>A0A402CUU4</accession>
<organism evidence="2 3">
    <name type="scientific">Capsulimonas corticalis</name>
    <dbReference type="NCBI Taxonomy" id="2219043"/>
    <lineage>
        <taxon>Bacteria</taxon>
        <taxon>Bacillati</taxon>
        <taxon>Armatimonadota</taxon>
        <taxon>Armatimonadia</taxon>
        <taxon>Capsulimonadales</taxon>
        <taxon>Capsulimonadaceae</taxon>
        <taxon>Capsulimonas</taxon>
    </lineage>
</organism>
<dbReference type="AlphaFoldDB" id="A0A402CUU4"/>
<name>A0A402CUU4_9BACT</name>
<dbReference type="RefSeq" id="WP_119321133.1">
    <property type="nucleotide sequence ID" value="NZ_AP025739.1"/>
</dbReference>
<dbReference type="EMBL" id="AP025739">
    <property type="protein sequence ID" value="BDI29087.1"/>
    <property type="molecule type" value="Genomic_DNA"/>
</dbReference>
<protein>
    <recommendedName>
        <fullName evidence="1">Thoeris protein ThsB TIR-like domain-containing protein</fullName>
    </recommendedName>
</protein>
<keyword evidence="3" id="KW-1185">Reference proteome</keyword>
<sequence length="157" mass="17813">MQKDTCHIFISHIHEDDPKLNNMKTLLKKHGCTAKDSSINSTKPNQANNEIYIKNSILAPRIKWAGTLVVLISPGTRDSKWVDWEIQYAHRLGKRIVGVWDYGANECDVPRMLDLYANAVVGWRGESIIDAIFGKTDNWETPNGGSRPERDIARHNC</sequence>
<feature type="domain" description="Thoeris protein ThsB TIR-like" evidence="1">
    <location>
        <begin position="9"/>
        <end position="103"/>
    </location>
</feature>
<dbReference type="Pfam" id="PF08937">
    <property type="entry name" value="ThsB_TIR"/>
    <property type="match status" value="1"/>
</dbReference>